<protein>
    <submittedName>
        <fullName evidence="1">Uncharacterized protein</fullName>
    </submittedName>
</protein>
<dbReference type="EMBL" id="JWIC01000006">
    <property type="protein sequence ID" value="KID56547.1"/>
    <property type="molecule type" value="Genomic_DNA"/>
</dbReference>
<dbReference type="OrthoDB" id="6306635at2"/>
<sequence length="104" mass="11966">MSQSNEWFDIKNDIAKFMVPRLDDYIEKFALEGVAIPTWLLSKSISKDAAELSDQEIELLREEWLEVLKAIQLAFQNVLEGNSSSPAVQSGLDLFAKYYIHLWD</sequence>
<dbReference type="Proteomes" id="UP000031327">
    <property type="component" value="Unassembled WGS sequence"/>
</dbReference>
<evidence type="ECO:0000313" key="1">
    <source>
        <dbReference type="EMBL" id="KID56547.1"/>
    </source>
</evidence>
<comment type="caution">
    <text evidence="1">The sequence shown here is derived from an EMBL/GenBank/DDBJ whole genome shotgun (WGS) entry which is preliminary data.</text>
</comment>
<evidence type="ECO:0000313" key="2">
    <source>
        <dbReference type="Proteomes" id="UP000031327"/>
    </source>
</evidence>
<gene>
    <name evidence="1" type="ORF">JF50_11430</name>
</gene>
<dbReference type="RefSeq" id="WP_039609615.1">
    <property type="nucleotide sequence ID" value="NZ_JWIC01000006.1"/>
</dbReference>
<name>A0A0C1QNA6_9GAMM</name>
<dbReference type="AlphaFoldDB" id="A0A0C1QNA6"/>
<proteinExistence type="predicted"/>
<accession>A0A0C1QNA6</accession>
<reference evidence="1 2" key="1">
    <citation type="submission" date="2014-12" db="EMBL/GenBank/DDBJ databases">
        <title>Draft Genome Sequence of Pseudoalteromonas luteoviolacea HI1.</title>
        <authorList>
            <person name="Asahina A.Y."/>
            <person name="Hadfield M.G."/>
        </authorList>
    </citation>
    <scope>NUCLEOTIDE SEQUENCE [LARGE SCALE GENOMIC DNA]</scope>
    <source>
        <strain evidence="1 2">HI1</strain>
    </source>
</reference>
<organism evidence="1 2">
    <name type="scientific">Pseudoalteromonas luteoviolacea</name>
    <dbReference type="NCBI Taxonomy" id="43657"/>
    <lineage>
        <taxon>Bacteria</taxon>
        <taxon>Pseudomonadati</taxon>
        <taxon>Pseudomonadota</taxon>
        <taxon>Gammaproteobacteria</taxon>
        <taxon>Alteromonadales</taxon>
        <taxon>Pseudoalteromonadaceae</taxon>
        <taxon>Pseudoalteromonas</taxon>
    </lineage>
</organism>